<dbReference type="InterPro" id="IPR002347">
    <property type="entry name" value="SDR_fam"/>
</dbReference>
<evidence type="ECO:0000256" key="2">
    <source>
        <dbReference type="ARBA" id="ARBA00023002"/>
    </source>
</evidence>
<dbReference type="SUPFAM" id="SSF51735">
    <property type="entry name" value="NAD(P)-binding Rossmann-fold domains"/>
    <property type="match status" value="1"/>
</dbReference>
<proteinExistence type="inferred from homology"/>
<dbReference type="EMBL" id="HBJA01002810">
    <property type="protein sequence ID" value="CAE0789761.1"/>
    <property type="molecule type" value="Transcribed_RNA"/>
</dbReference>
<gene>
    <name evidence="3" type="ORF">EGYM00163_LOCUS875</name>
</gene>
<dbReference type="PRINTS" id="PR00081">
    <property type="entry name" value="GDHRDH"/>
</dbReference>
<dbReference type="PANTHER" id="PTHR43639:SF1">
    <property type="entry name" value="SHORT-CHAIN DEHYDROGENASE_REDUCTASE FAMILY PROTEIN"/>
    <property type="match status" value="1"/>
</dbReference>
<comment type="similarity">
    <text evidence="1">Belongs to the short-chain dehydrogenases/reductases (SDR) family.</text>
</comment>
<organism evidence="3">
    <name type="scientific">Eutreptiella gymnastica</name>
    <dbReference type="NCBI Taxonomy" id="73025"/>
    <lineage>
        <taxon>Eukaryota</taxon>
        <taxon>Discoba</taxon>
        <taxon>Euglenozoa</taxon>
        <taxon>Euglenida</taxon>
        <taxon>Spirocuta</taxon>
        <taxon>Euglenophyceae</taxon>
        <taxon>Eutreptiales</taxon>
        <taxon>Eutreptiaceae</taxon>
        <taxon>Eutreptiella</taxon>
    </lineage>
</organism>
<keyword evidence="2" id="KW-0560">Oxidoreductase</keyword>
<name>A0A7S4C884_9EUGL</name>
<sequence length="256" mass="27704">MDRPALLVTGSAVRIGRGLILAAARDGHDVAIHYNNSATHADETAAECRSLGVQAFTYAHDLRNADGLDGLMMRVLDDLPHLGCLVNCASAYTECSIMEADVATYNQQAEVNLRAPFFLTQAFARHVKKGLVVNVLDNKIGFHQYPYAAYLLPKIGLERFTKMAALELAPNIRVNAISPGIVMPGATRTSPYLDWRTEAIPVGYVGTVGDLYRGLRFLLDSPFVSGQILTIDGGENINLVGRNATNFDPAGAKSKL</sequence>
<dbReference type="Pfam" id="PF13561">
    <property type="entry name" value="adh_short_C2"/>
    <property type="match status" value="1"/>
</dbReference>
<evidence type="ECO:0008006" key="4">
    <source>
        <dbReference type="Google" id="ProtNLM"/>
    </source>
</evidence>
<protein>
    <recommendedName>
        <fullName evidence="4">Short-chain dehydrogenase</fullName>
    </recommendedName>
</protein>
<dbReference type="PANTHER" id="PTHR43639">
    <property type="entry name" value="OXIDOREDUCTASE, SHORT-CHAIN DEHYDROGENASE/REDUCTASE FAMILY (AFU_ORTHOLOGUE AFUA_5G02870)"/>
    <property type="match status" value="1"/>
</dbReference>
<evidence type="ECO:0000313" key="3">
    <source>
        <dbReference type="EMBL" id="CAE0789761.1"/>
    </source>
</evidence>
<dbReference type="InterPro" id="IPR036291">
    <property type="entry name" value="NAD(P)-bd_dom_sf"/>
</dbReference>
<dbReference type="Gene3D" id="3.40.50.720">
    <property type="entry name" value="NAD(P)-binding Rossmann-like Domain"/>
    <property type="match status" value="1"/>
</dbReference>
<dbReference type="GO" id="GO:0016491">
    <property type="term" value="F:oxidoreductase activity"/>
    <property type="evidence" value="ECO:0007669"/>
    <property type="project" value="UniProtKB-KW"/>
</dbReference>
<accession>A0A7S4C884</accession>
<dbReference type="AlphaFoldDB" id="A0A7S4C884"/>
<reference evidence="3" key="1">
    <citation type="submission" date="2021-01" db="EMBL/GenBank/DDBJ databases">
        <authorList>
            <person name="Corre E."/>
            <person name="Pelletier E."/>
            <person name="Niang G."/>
            <person name="Scheremetjew M."/>
            <person name="Finn R."/>
            <person name="Kale V."/>
            <person name="Holt S."/>
            <person name="Cochrane G."/>
            <person name="Meng A."/>
            <person name="Brown T."/>
            <person name="Cohen L."/>
        </authorList>
    </citation>
    <scope>NUCLEOTIDE SEQUENCE</scope>
    <source>
        <strain evidence="3">CCMP1594</strain>
    </source>
</reference>
<evidence type="ECO:0000256" key="1">
    <source>
        <dbReference type="ARBA" id="ARBA00006484"/>
    </source>
</evidence>